<dbReference type="Pfam" id="PF13454">
    <property type="entry name" value="NAD_binding_9"/>
    <property type="match status" value="1"/>
</dbReference>
<dbReference type="AlphaFoldDB" id="A0A0R1TTS7"/>
<dbReference type="PANTHER" id="PTHR40254">
    <property type="entry name" value="BLR0577 PROTEIN"/>
    <property type="match status" value="1"/>
</dbReference>
<evidence type="ECO:0000313" key="3">
    <source>
        <dbReference type="Proteomes" id="UP000051922"/>
    </source>
</evidence>
<dbReference type="InterPro" id="IPR038732">
    <property type="entry name" value="HpyO/CreE_NAD-binding"/>
</dbReference>
<dbReference type="Proteomes" id="UP000051922">
    <property type="component" value="Unassembled WGS sequence"/>
</dbReference>
<dbReference type="EMBL" id="AZFJ01000059">
    <property type="protein sequence ID" value="KRL84713.1"/>
    <property type="molecule type" value="Genomic_DNA"/>
</dbReference>
<proteinExistence type="predicted"/>
<dbReference type="InterPro" id="IPR036188">
    <property type="entry name" value="FAD/NAD-bd_sf"/>
</dbReference>
<evidence type="ECO:0000313" key="2">
    <source>
        <dbReference type="EMBL" id="KRL84713.1"/>
    </source>
</evidence>
<comment type="caution">
    <text evidence="2">The sequence shown here is derived from an EMBL/GenBank/DDBJ whole genome shotgun (WGS) entry which is preliminary data.</text>
</comment>
<dbReference type="PANTHER" id="PTHR40254:SF1">
    <property type="entry name" value="BLR0577 PROTEIN"/>
    <property type="match status" value="1"/>
</dbReference>
<protein>
    <submittedName>
        <fullName evidence="2">FAD(NAD)-dependent oxidoreductase</fullName>
    </submittedName>
</protein>
<dbReference type="STRING" id="1423783.FC50_GL002029"/>
<organism evidence="2 3">
    <name type="scientific">Lacticaseibacillus pantheris DSM 15945 = JCM 12539 = NBRC 106106</name>
    <dbReference type="NCBI Taxonomy" id="1423783"/>
    <lineage>
        <taxon>Bacteria</taxon>
        <taxon>Bacillati</taxon>
        <taxon>Bacillota</taxon>
        <taxon>Bacilli</taxon>
        <taxon>Lactobacillales</taxon>
        <taxon>Lactobacillaceae</taxon>
        <taxon>Lacticaseibacillus</taxon>
    </lineage>
</organism>
<dbReference type="PATRIC" id="fig|1423783.4.peg.2079"/>
<dbReference type="OrthoDB" id="6309046at2"/>
<dbReference type="SUPFAM" id="SSF51905">
    <property type="entry name" value="FAD/NAD(P)-binding domain"/>
    <property type="match status" value="1"/>
</dbReference>
<sequence length="615" mass="68720">MHVAIIGAGPRGLVELQRLVEWQRQTKRFERLQVTVIDPYGVGGRVWQIDQPHALLMNTNPNNVTLFADHTDQITGPIVTGPDLYDWTQRDARDFIVEHAPAQSAALLAEIAEIRPNGFASRSLYGAYAAWFYAYVLKSLPDSVTVRLVQEEVRAVTPQDGQYVVATAGPTLLADKVVMSLGHTEDELSPEQHELARFAQEYGLHYVTPTHPQEYDFTAIKAHATVILRGLGLNFFDAVTLLTQGRGGRYFRGDDGLLQYQPSGREPQIVAGSRRGFPLRAKGVYTTAESDFVGQFVNMDWINSFTEPGSLSGKELLQRVQREIEYAYYQVLLPERYPDADAAALLANFAETGRSDHLIEVANVRPEDQFNFDEQLNPEKKYPYSDQRDVMLAYLTDDVRTAQRGTKEGPTAAALEVLRDIRNDIRAIVERRLLSGDDYYHYILSTFKRADGYLAVGPPDTRIEELRALVQAGVVTILGPEMAVSFDTQAGRFKTWSKTYPQTQYFADCLVEARLPAINAETTINPLIRSLFDQQLAHPQAIDVEGDAKKTGAVAIDPVRSQLRPGTVASQGIFFWGVPTERENWFTTTSPHPDLPDTVIKGADRITAQIFGTVE</sequence>
<dbReference type="RefSeq" id="WP_056957104.1">
    <property type="nucleotide sequence ID" value="NZ_AZFJ01000059.1"/>
</dbReference>
<gene>
    <name evidence="2" type="ORF">FC50_GL002029</name>
</gene>
<accession>A0A0R1TTS7</accession>
<name>A0A0R1TTS7_9LACO</name>
<feature type="domain" description="FAD-dependent urate hydroxylase HpyO/Asp monooxygenase CreE-like FAD/NAD(P)-binding" evidence="1">
    <location>
        <begin position="4"/>
        <end position="183"/>
    </location>
</feature>
<dbReference type="InterPro" id="IPR052189">
    <property type="entry name" value="L-asp_N-monooxygenase_NS-form"/>
</dbReference>
<keyword evidence="3" id="KW-1185">Reference proteome</keyword>
<evidence type="ECO:0000259" key="1">
    <source>
        <dbReference type="Pfam" id="PF13454"/>
    </source>
</evidence>
<reference evidence="2 3" key="1">
    <citation type="journal article" date="2015" name="Genome Announc.">
        <title>Expanding the biotechnology potential of lactobacilli through comparative genomics of 213 strains and associated genera.</title>
        <authorList>
            <person name="Sun Z."/>
            <person name="Harris H.M."/>
            <person name="McCann A."/>
            <person name="Guo C."/>
            <person name="Argimon S."/>
            <person name="Zhang W."/>
            <person name="Yang X."/>
            <person name="Jeffery I.B."/>
            <person name="Cooney J.C."/>
            <person name="Kagawa T.F."/>
            <person name="Liu W."/>
            <person name="Song Y."/>
            <person name="Salvetti E."/>
            <person name="Wrobel A."/>
            <person name="Rasinkangas P."/>
            <person name="Parkhill J."/>
            <person name="Rea M.C."/>
            <person name="O'Sullivan O."/>
            <person name="Ritari J."/>
            <person name="Douillard F.P."/>
            <person name="Paul Ross R."/>
            <person name="Yang R."/>
            <person name="Briner A.E."/>
            <person name="Felis G.E."/>
            <person name="de Vos W.M."/>
            <person name="Barrangou R."/>
            <person name="Klaenhammer T.R."/>
            <person name="Caufield P.W."/>
            <person name="Cui Y."/>
            <person name="Zhang H."/>
            <person name="O'Toole P.W."/>
        </authorList>
    </citation>
    <scope>NUCLEOTIDE SEQUENCE [LARGE SCALE GENOMIC DNA]</scope>
    <source>
        <strain evidence="2 3">DSM 15945</strain>
    </source>
</reference>